<accession>A0A915YTG7</accession>
<organism evidence="1 2">
    <name type="scientific">Rhizophagus irregularis</name>
    <dbReference type="NCBI Taxonomy" id="588596"/>
    <lineage>
        <taxon>Eukaryota</taxon>
        <taxon>Fungi</taxon>
        <taxon>Fungi incertae sedis</taxon>
        <taxon>Mucoromycota</taxon>
        <taxon>Glomeromycotina</taxon>
        <taxon>Glomeromycetes</taxon>
        <taxon>Glomerales</taxon>
        <taxon>Glomeraceae</taxon>
        <taxon>Rhizophagus</taxon>
    </lineage>
</organism>
<dbReference type="EMBL" id="CAGKOT010000004">
    <property type="protein sequence ID" value="CAB5332058.1"/>
    <property type="molecule type" value="Genomic_DNA"/>
</dbReference>
<dbReference type="VEuPathDB" id="FungiDB:RhiirFUN_007186"/>
<dbReference type="AlphaFoldDB" id="A0A915YTG7"/>
<gene>
    <name evidence="1" type="ORF">CHRIB12_LOCUS3002</name>
</gene>
<comment type="caution">
    <text evidence="1">The sequence shown here is derived from an EMBL/GenBank/DDBJ whole genome shotgun (WGS) entry which is preliminary data.</text>
</comment>
<reference evidence="1" key="1">
    <citation type="submission" date="2020-05" db="EMBL/GenBank/DDBJ databases">
        <authorList>
            <person name="Rincon C."/>
            <person name="Sanders R I."/>
            <person name="Robbins C."/>
            <person name="Chaturvedi A."/>
        </authorList>
    </citation>
    <scope>NUCLEOTIDE SEQUENCE</scope>
    <source>
        <strain evidence="1">CHB12</strain>
    </source>
</reference>
<evidence type="ECO:0000313" key="2">
    <source>
        <dbReference type="Proteomes" id="UP000684084"/>
    </source>
</evidence>
<proteinExistence type="predicted"/>
<evidence type="ECO:0000313" key="1">
    <source>
        <dbReference type="EMBL" id="CAB5332058.1"/>
    </source>
</evidence>
<sequence>MIKSAESTRSLESQNIRLKFEGKRKFNDSLFKDYSTTELELDIDIDIDIQSNNNDYITEEINFDIDIPAG</sequence>
<name>A0A915YTG7_9GLOM</name>
<dbReference type="Proteomes" id="UP000684084">
    <property type="component" value="Unassembled WGS sequence"/>
</dbReference>
<protein>
    <submittedName>
        <fullName evidence="1">Uncharacterized protein</fullName>
    </submittedName>
</protein>